<dbReference type="GO" id="GO:0003824">
    <property type="term" value="F:catalytic activity"/>
    <property type="evidence" value="ECO:0007669"/>
    <property type="project" value="InterPro"/>
</dbReference>
<dbReference type="EMBL" id="JABAGD010000010">
    <property type="protein sequence ID" value="NMF04549.1"/>
    <property type="molecule type" value="Genomic_DNA"/>
</dbReference>
<dbReference type="RefSeq" id="WP_168981544.1">
    <property type="nucleotide sequence ID" value="NZ_JABAGD010000010.1"/>
</dbReference>
<organism evidence="2 3">
    <name type="scientific">Clostridium beijerinckii</name>
    <name type="common">Clostridium MP</name>
    <dbReference type="NCBI Taxonomy" id="1520"/>
    <lineage>
        <taxon>Bacteria</taxon>
        <taxon>Bacillati</taxon>
        <taxon>Bacillota</taxon>
        <taxon>Clostridia</taxon>
        <taxon>Eubacteriales</taxon>
        <taxon>Clostridiaceae</taxon>
        <taxon>Clostridium</taxon>
    </lineage>
</organism>
<accession>A0A7X9XNR2</accession>
<dbReference type="AlphaFoldDB" id="A0A7X9XNR2"/>
<dbReference type="InterPro" id="IPR002500">
    <property type="entry name" value="PAPS_reduct_dom"/>
</dbReference>
<evidence type="ECO:0000259" key="1">
    <source>
        <dbReference type="Pfam" id="PF01507"/>
    </source>
</evidence>
<feature type="domain" description="Phosphoadenosine phosphosulphate reductase" evidence="1">
    <location>
        <begin position="6"/>
        <end position="170"/>
    </location>
</feature>
<sequence>MKVCWISAGVSSFIAGYLVKETVDKFIYTHIDNQHPDSMRFIKDCEKALDKPIEILQSQYKSVDSVIQTFGFINGPYGAKCTDILKKRVRKEWEYGKEDLTYVWGFDSSKRERQRAERTIQSMDKVKHEFPLINRNLTKEDCHGLLKQLGIKRPVMYDLGYRNNNCIGCVKGGKGYWNKIRIDFPEVFEARAKQERVVGHTCIKGIYLDELDPNVGRIEDEVMEECSIMCQIASQY</sequence>
<gene>
    <name evidence="2" type="ORF">HF849_07200</name>
</gene>
<evidence type="ECO:0000313" key="2">
    <source>
        <dbReference type="EMBL" id="NMF04549.1"/>
    </source>
</evidence>
<dbReference type="Gene3D" id="3.40.50.620">
    <property type="entry name" value="HUPs"/>
    <property type="match status" value="1"/>
</dbReference>
<name>A0A7X9XNR2_CLOBE</name>
<dbReference type="Proteomes" id="UP000587880">
    <property type="component" value="Unassembled WGS sequence"/>
</dbReference>
<dbReference type="SUPFAM" id="SSF52402">
    <property type="entry name" value="Adenine nucleotide alpha hydrolases-like"/>
    <property type="match status" value="1"/>
</dbReference>
<protein>
    <submittedName>
        <fullName evidence="2">Phosphoadenosine phosphosulfate reductase family protein</fullName>
    </submittedName>
</protein>
<proteinExistence type="predicted"/>
<reference evidence="2 3" key="1">
    <citation type="submission" date="2020-04" db="EMBL/GenBank/DDBJ databases">
        <authorList>
            <person name="Hitch T.C.A."/>
            <person name="Wylensek D."/>
            <person name="Clavel T."/>
        </authorList>
    </citation>
    <scope>NUCLEOTIDE SEQUENCE [LARGE SCALE GENOMIC DNA]</scope>
    <source>
        <strain evidence="2 3">WB01_NA02</strain>
    </source>
</reference>
<comment type="caution">
    <text evidence="2">The sequence shown here is derived from an EMBL/GenBank/DDBJ whole genome shotgun (WGS) entry which is preliminary data.</text>
</comment>
<dbReference type="InterPro" id="IPR014729">
    <property type="entry name" value="Rossmann-like_a/b/a_fold"/>
</dbReference>
<dbReference type="Pfam" id="PF01507">
    <property type="entry name" value="PAPS_reduct"/>
    <property type="match status" value="1"/>
</dbReference>
<evidence type="ECO:0000313" key="3">
    <source>
        <dbReference type="Proteomes" id="UP000587880"/>
    </source>
</evidence>